<keyword evidence="2" id="KW-0810">Translation regulation</keyword>
<reference evidence="6 7" key="1">
    <citation type="submission" date="2020-04" db="EMBL/GenBank/DDBJ databases">
        <title>Plant Genome Project.</title>
        <authorList>
            <person name="Zhang R.-G."/>
        </authorList>
    </citation>
    <scope>NUCLEOTIDE SEQUENCE [LARGE SCALE GENOMIC DNA]</scope>
    <source>
        <strain evidence="6">YNK0</strain>
        <tissue evidence="6">Leaf</tissue>
    </source>
</reference>
<gene>
    <name evidence="6" type="ORF">HHK36_021031</name>
</gene>
<dbReference type="InterPro" id="IPR033133">
    <property type="entry name" value="PUM-HD"/>
</dbReference>
<dbReference type="InterPro" id="IPR011989">
    <property type="entry name" value="ARM-like"/>
</dbReference>
<evidence type="ECO:0000256" key="2">
    <source>
        <dbReference type="ARBA" id="ARBA00022845"/>
    </source>
</evidence>
<dbReference type="PROSITE" id="PS50303">
    <property type="entry name" value="PUM_HD"/>
    <property type="match status" value="1"/>
</dbReference>
<dbReference type="SUPFAM" id="SSF48371">
    <property type="entry name" value="ARM repeat"/>
    <property type="match status" value="1"/>
</dbReference>
<dbReference type="OrthoDB" id="668540at2759"/>
<comment type="caution">
    <text evidence="6">The sequence shown here is derived from an EMBL/GenBank/DDBJ whole genome shotgun (WGS) entry which is preliminary data.</text>
</comment>
<accession>A0A835DA98</accession>
<dbReference type="PANTHER" id="PTHR12537">
    <property type="entry name" value="RNA BINDING PROTEIN PUMILIO-RELATED"/>
    <property type="match status" value="1"/>
</dbReference>
<dbReference type="PROSITE" id="PS50302">
    <property type="entry name" value="PUM"/>
    <property type="match status" value="5"/>
</dbReference>
<evidence type="ECO:0000313" key="7">
    <source>
        <dbReference type="Proteomes" id="UP000655225"/>
    </source>
</evidence>
<name>A0A835DA98_TETSI</name>
<protein>
    <recommendedName>
        <fullName evidence="5">PUM-HD domain-containing protein</fullName>
    </recommendedName>
</protein>
<dbReference type="AlphaFoldDB" id="A0A835DA98"/>
<dbReference type="InterPro" id="IPR033712">
    <property type="entry name" value="Pumilio_RNA-bd"/>
</dbReference>
<feature type="repeat" description="Pumilio" evidence="3">
    <location>
        <begin position="197"/>
        <end position="233"/>
    </location>
</feature>
<evidence type="ECO:0000259" key="5">
    <source>
        <dbReference type="PROSITE" id="PS50303"/>
    </source>
</evidence>
<keyword evidence="1" id="KW-0677">Repeat</keyword>
<dbReference type="GO" id="GO:0006417">
    <property type="term" value="P:regulation of translation"/>
    <property type="evidence" value="ECO:0007669"/>
    <property type="project" value="UniProtKB-KW"/>
</dbReference>
<evidence type="ECO:0000256" key="3">
    <source>
        <dbReference type="PROSITE-ProRule" id="PRU00317"/>
    </source>
</evidence>
<evidence type="ECO:0000256" key="4">
    <source>
        <dbReference type="SAM" id="Phobius"/>
    </source>
</evidence>
<feature type="repeat" description="Pumilio" evidence="3">
    <location>
        <begin position="306"/>
        <end position="347"/>
    </location>
</feature>
<proteinExistence type="predicted"/>
<dbReference type="GO" id="GO:0005737">
    <property type="term" value="C:cytoplasm"/>
    <property type="evidence" value="ECO:0007669"/>
    <property type="project" value="TreeGrafter"/>
</dbReference>
<sequence>MIPPLPPFHLHLIVSLSLILTSLLSFGWTTLLDRKSKQHPRHHLCKPRFSTPASSRPNSDIHNSKVERGCLQRPTLHPFLLLVQPDATSHIYAVASIPFQQAITLWQYQLPLASSHMPKLLQSPALYVPCTSSSHPTRFLYCGNKALEVIELDQKSQLVHELDGQVMTCVYDQNGNHVIQKCIECVSTEKIGFIISAFCGQVATLSTHPYGCRVIQRVLEHCTDELQSRCIVDEILESACALAQDQYGNYVTQHVLERGKPHERSQIIGKLTGKIVQMSQHKFASNVIEKCLEHGDTAERELMIEEIVGQTEGNDNLLIMMKDQFANYVVQKILETCTDKQREILLHRIRIHLPALKKYTYGKHIVSRFEQVSGEGRKLNDAGFFRDERLIIRTLILNHYSQSIA</sequence>
<dbReference type="SMART" id="SM00025">
    <property type="entry name" value="Pumilio"/>
    <property type="match status" value="5"/>
</dbReference>
<dbReference type="InterPro" id="IPR001313">
    <property type="entry name" value="Pumilio_RNA-bd_rpt"/>
</dbReference>
<feature type="repeat" description="Pumilio" evidence="3">
    <location>
        <begin position="270"/>
        <end position="305"/>
    </location>
</feature>
<keyword evidence="4" id="KW-0472">Membrane</keyword>
<evidence type="ECO:0000256" key="1">
    <source>
        <dbReference type="ARBA" id="ARBA00022737"/>
    </source>
</evidence>
<keyword evidence="7" id="KW-1185">Reference proteome</keyword>
<dbReference type="CDD" id="cd07920">
    <property type="entry name" value="Pumilio"/>
    <property type="match status" value="1"/>
</dbReference>
<dbReference type="PANTHER" id="PTHR12537:SF119">
    <property type="entry name" value="PUMILIO HOMOLOG 6, CHLOROPLASTIC"/>
    <property type="match status" value="1"/>
</dbReference>
<evidence type="ECO:0000313" key="6">
    <source>
        <dbReference type="EMBL" id="KAF8392794.1"/>
    </source>
</evidence>
<feature type="domain" description="PUM-HD" evidence="5">
    <location>
        <begin position="15"/>
        <end position="373"/>
    </location>
</feature>
<dbReference type="Proteomes" id="UP000655225">
    <property type="component" value="Unassembled WGS sequence"/>
</dbReference>
<dbReference type="GO" id="GO:0003729">
    <property type="term" value="F:mRNA binding"/>
    <property type="evidence" value="ECO:0007669"/>
    <property type="project" value="TreeGrafter"/>
</dbReference>
<feature type="transmembrane region" description="Helical" evidence="4">
    <location>
        <begin position="12"/>
        <end position="32"/>
    </location>
</feature>
<keyword evidence="4" id="KW-1133">Transmembrane helix</keyword>
<dbReference type="Pfam" id="PF00806">
    <property type="entry name" value="PUF"/>
    <property type="match status" value="5"/>
</dbReference>
<feature type="repeat" description="Pumilio" evidence="3">
    <location>
        <begin position="161"/>
        <end position="196"/>
    </location>
</feature>
<feature type="repeat" description="Pumilio" evidence="3">
    <location>
        <begin position="234"/>
        <end position="269"/>
    </location>
</feature>
<dbReference type="InterPro" id="IPR016024">
    <property type="entry name" value="ARM-type_fold"/>
</dbReference>
<keyword evidence="4" id="KW-0812">Transmembrane</keyword>
<dbReference type="EMBL" id="JABCRI010000015">
    <property type="protein sequence ID" value="KAF8392794.1"/>
    <property type="molecule type" value="Genomic_DNA"/>
</dbReference>
<organism evidence="6 7">
    <name type="scientific">Tetracentron sinense</name>
    <name type="common">Spur-leaf</name>
    <dbReference type="NCBI Taxonomy" id="13715"/>
    <lineage>
        <taxon>Eukaryota</taxon>
        <taxon>Viridiplantae</taxon>
        <taxon>Streptophyta</taxon>
        <taxon>Embryophyta</taxon>
        <taxon>Tracheophyta</taxon>
        <taxon>Spermatophyta</taxon>
        <taxon>Magnoliopsida</taxon>
        <taxon>Trochodendrales</taxon>
        <taxon>Trochodendraceae</taxon>
        <taxon>Tetracentron</taxon>
    </lineage>
</organism>
<dbReference type="Gene3D" id="1.25.10.10">
    <property type="entry name" value="Leucine-rich Repeat Variant"/>
    <property type="match status" value="1"/>
</dbReference>